<dbReference type="PRINTS" id="PR01730">
    <property type="entry name" value="INFPOTNTIATR"/>
</dbReference>
<keyword evidence="10" id="KW-1185">Reference proteome</keyword>
<evidence type="ECO:0000256" key="2">
    <source>
        <dbReference type="ARBA" id="ARBA00013194"/>
    </source>
</evidence>
<dbReference type="Proteomes" id="UP000762676">
    <property type="component" value="Unassembled WGS sequence"/>
</dbReference>
<feature type="region of interest" description="Disordered" evidence="7">
    <location>
        <begin position="192"/>
        <end position="221"/>
    </location>
</feature>
<evidence type="ECO:0000256" key="6">
    <source>
        <dbReference type="PROSITE-ProRule" id="PRU00277"/>
    </source>
</evidence>
<dbReference type="GO" id="GO:0016020">
    <property type="term" value="C:membrane"/>
    <property type="evidence" value="ECO:0007669"/>
    <property type="project" value="InterPro"/>
</dbReference>
<dbReference type="Pfam" id="PF00254">
    <property type="entry name" value="FKBP_C"/>
    <property type="match status" value="1"/>
</dbReference>
<accession>A0AAV4EYL1</accession>
<dbReference type="InterPro" id="IPR046357">
    <property type="entry name" value="PPIase_dom_sf"/>
</dbReference>
<keyword evidence="5 6" id="KW-0413">Isomerase</keyword>
<proteinExistence type="predicted"/>
<keyword evidence="4 6" id="KW-0697">Rotamase</keyword>
<dbReference type="Gene3D" id="3.10.50.40">
    <property type="match status" value="1"/>
</dbReference>
<comment type="caution">
    <text evidence="9">The sequence shown here is derived from an EMBL/GenBank/DDBJ whole genome shotgun (WGS) entry which is preliminary data.</text>
</comment>
<dbReference type="InterPro" id="IPR008104">
    <property type="entry name" value="INFPOTNTIATR"/>
</dbReference>
<dbReference type="GO" id="GO:0006457">
    <property type="term" value="P:protein folding"/>
    <property type="evidence" value="ECO:0007669"/>
    <property type="project" value="InterPro"/>
</dbReference>
<dbReference type="InterPro" id="IPR001179">
    <property type="entry name" value="PPIase_FKBP_dom"/>
</dbReference>
<keyword evidence="3" id="KW-0732">Signal</keyword>
<dbReference type="EMBL" id="BMAT01011058">
    <property type="protein sequence ID" value="GFR65794.1"/>
    <property type="molecule type" value="Genomic_DNA"/>
</dbReference>
<comment type="catalytic activity">
    <reaction evidence="1 6">
        <text>[protein]-peptidylproline (omega=180) = [protein]-peptidylproline (omega=0)</text>
        <dbReference type="Rhea" id="RHEA:16237"/>
        <dbReference type="Rhea" id="RHEA-COMP:10747"/>
        <dbReference type="Rhea" id="RHEA-COMP:10748"/>
        <dbReference type="ChEBI" id="CHEBI:83833"/>
        <dbReference type="ChEBI" id="CHEBI:83834"/>
        <dbReference type="EC" id="5.2.1.8"/>
    </reaction>
</comment>
<reference evidence="9 10" key="1">
    <citation type="journal article" date="2021" name="Elife">
        <title>Chloroplast acquisition without the gene transfer in kleptoplastic sea slugs, Plakobranchus ocellatus.</title>
        <authorList>
            <person name="Maeda T."/>
            <person name="Takahashi S."/>
            <person name="Yoshida T."/>
            <person name="Shimamura S."/>
            <person name="Takaki Y."/>
            <person name="Nagai Y."/>
            <person name="Toyoda A."/>
            <person name="Suzuki Y."/>
            <person name="Arimoto A."/>
            <person name="Ishii H."/>
            <person name="Satoh N."/>
            <person name="Nishiyama T."/>
            <person name="Hasebe M."/>
            <person name="Maruyama T."/>
            <person name="Minagawa J."/>
            <person name="Obokata J."/>
            <person name="Shigenobu S."/>
        </authorList>
    </citation>
    <scope>NUCLEOTIDE SEQUENCE [LARGE SCALE GENOMIC DNA]</scope>
</reference>
<sequence length="339" mass="37127">MPRTSKSTVYNSISGLYLPDRNQVSLNLSAMSALPQSQPAPLSILNCSVLTLPQRQYHLNDSSTYSAYSEPTLAFDIKLNNDVPNFLSPEGFFQPEKENAMKLKTIAATLILASTTSMTVLAEGTTPLATEKAKLSYSLGAMLGERLKNDFDNLDLQALSQGIEDAVSDKKLALDRNDMIAVIQKAQQAQAEKMQKEMQEQAQNNQEKGDQFLKENRKKSGVVTTDSGLQYKVLKKGNGPKASPDAEVTVHYEGKTLDGKIFDSSYERGEPANFKTTQVIPGWTEALQLMPEGSTWELYIPASLAYGPGGIPGRIGPNELLTFKVELIKVGEQETKAVN</sequence>
<feature type="domain" description="PPIase FKBP-type" evidence="8">
    <location>
        <begin position="245"/>
        <end position="331"/>
    </location>
</feature>
<organism evidence="9 10">
    <name type="scientific">Elysia marginata</name>
    <dbReference type="NCBI Taxonomy" id="1093978"/>
    <lineage>
        <taxon>Eukaryota</taxon>
        <taxon>Metazoa</taxon>
        <taxon>Spiralia</taxon>
        <taxon>Lophotrochozoa</taxon>
        <taxon>Mollusca</taxon>
        <taxon>Gastropoda</taxon>
        <taxon>Heterobranchia</taxon>
        <taxon>Euthyneura</taxon>
        <taxon>Panpulmonata</taxon>
        <taxon>Sacoglossa</taxon>
        <taxon>Placobranchoidea</taxon>
        <taxon>Plakobranchidae</taxon>
        <taxon>Elysia</taxon>
    </lineage>
</organism>
<dbReference type="Pfam" id="PF01346">
    <property type="entry name" value="FKBP_N"/>
    <property type="match status" value="1"/>
</dbReference>
<dbReference type="SUPFAM" id="SSF54534">
    <property type="entry name" value="FKBP-like"/>
    <property type="match status" value="1"/>
</dbReference>
<evidence type="ECO:0000313" key="10">
    <source>
        <dbReference type="Proteomes" id="UP000762676"/>
    </source>
</evidence>
<evidence type="ECO:0000259" key="8">
    <source>
        <dbReference type="PROSITE" id="PS50059"/>
    </source>
</evidence>
<evidence type="ECO:0000256" key="3">
    <source>
        <dbReference type="ARBA" id="ARBA00022729"/>
    </source>
</evidence>
<dbReference type="InterPro" id="IPR000774">
    <property type="entry name" value="PPIase_FKBP_N"/>
</dbReference>
<dbReference type="EC" id="5.2.1.8" evidence="2 6"/>
<evidence type="ECO:0000256" key="5">
    <source>
        <dbReference type="ARBA" id="ARBA00023235"/>
    </source>
</evidence>
<gene>
    <name evidence="9" type="ORF">ElyMa_005540300</name>
</gene>
<protein>
    <recommendedName>
        <fullName evidence="2 6">peptidylprolyl isomerase</fullName>
        <ecNumber evidence="2 6">5.2.1.8</ecNumber>
    </recommendedName>
</protein>
<dbReference type="GO" id="GO:0003755">
    <property type="term" value="F:peptidyl-prolyl cis-trans isomerase activity"/>
    <property type="evidence" value="ECO:0007669"/>
    <property type="project" value="UniProtKB-KW"/>
</dbReference>
<evidence type="ECO:0000256" key="7">
    <source>
        <dbReference type="SAM" id="MobiDB-lite"/>
    </source>
</evidence>
<dbReference type="InterPro" id="IPR036944">
    <property type="entry name" value="PPIase_FKBP_N_sf"/>
</dbReference>
<evidence type="ECO:0000313" key="9">
    <source>
        <dbReference type="EMBL" id="GFR65794.1"/>
    </source>
</evidence>
<dbReference type="Gene3D" id="1.10.287.460">
    <property type="entry name" value="Peptidyl-prolyl cis-trans isomerase, FKBP-type, N-terminal domain"/>
    <property type="match status" value="1"/>
</dbReference>
<dbReference type="AlphaFoldDB" id="A0AAV4EYL1"/>
<dbReference type="PANTHER" id="PTHR43811:SF57">
    <property type="entry name" value="FKBP-TYPE PEPTIDYL-PROLYL CIS-TRANS ISOMERASE FKPA-RELATED"/>
    <property type="match status" value="1"/>
</dbReference>
<dbReference type="PANTHER" id="PTHR43811">
    <property type="entry name" value="FKBP-TYPE PEPTIDYL-PROLYL CIS-TRANS ISOMERASE FKPA"/>
    <property type="match status" value="1"/>
</dbReference>
<evidence type="ECO:0000256" key="4">
    <source>
        <dbReference type="ARBA" id="ARBA00023110"/>
    </source>
</evidence>
<evidence type="ECO:0000256" key="1">
    <source>
        <dbReference type="ARBA" id="ARBA00000971"/>
    </source>
</evidence>
<name>A0AAV4EYL1_9GAST</name>
<dbReference type="PROSITE" id="PS50059">
    <property type="entry name" value="FKBP_PPIASE"/>
    <property type="match status" value="1"/>
</dbReference>